<protein>
    <submittedName>
        <fullName evidence="4">DUF3568 family protein</fullName>
    </submittedName>
</protein>
<evidence type="ECO:0000313" key="4">
    <source>
        <dbReference type="WBParaSite" id="ECPE_0000799501-mRNA-1"/>
    </source>
</evidence>
<gene>
    <name evidence="2" type="ORF">ECPE_LOCUS7974</name>
</gene>
<proteinExistence type="predicted"/>
<organism evidence="4">
    <name type="scientific">Echinostoma caproni</name>
    <dbReference type="NCBI Taxonomy" id="27848"/>
    <lineage>
        <taxon>Eukaryota</taxon>
        <taxon>Metazoa</taxon>
        <taxon>Spiralia</taxon>
        <taxon>Lophotrochozoa</taxon>
        <taxon>Platyhelminthes</taxon>
        <taxon>Trematoda</taxon>
        <taxon>Digenea</taxon>
        <taxon>Plagiorchiida</taxon>
        <taxon>Echinostomata</taxon>
        <taxon>Echinostomatoidea</taxon>
        <taxon>Echinostomatidae</taxon>
        <taxon>Echinostoma</taxon>
    </lineage>
</organism>
<keyword evidence="1" id="KW-0472">Membrane</keyword>
<dbReference type="EMBL" id="UZAN01045337">
    <property type="protein sequence ID" value="VDP82478.1"/>
    <property type="molecule type" value="Genomic_DNA"/>
</dbReference>
<dbReference type="AlphaFoldDB" id="A0A183ALY9"/>
<dbReference type="OrthoDB" id="6256092at2759"/>
<evidence type="ECO:0000313" key="3">
    <source>
        <dbReference type="Proteomes" id="UP000272942"/>
    </source>
</evidence>
<keyword evidence="3" id="KW-1185">Reference proteome</keyword>
<reference evidence="2 3" key="2">
    <citation type="submission" date="2018-11" db="EMBL/GenBank/DDBJ databases">
        <authorList>
            <consortium name="Pathogen Informatics"/>
        </authorList>
    </citation>
    <scope>NUCLEOTIDE SEQUENCE [LARGE SCALE GENOMIC DNA]</scope>
    <source>
        <strain evidence="2 3">Egypt</strain>
    </source>
</reference>
<reference evidence="4" key="1">
    <citation type="submission" date="2016-06" db="UniProtKB">
        <authorList>
            <consortium name="WormBaseParasite"/>
        </authorList>
    </citation>
    <scope>IDENTIFICATION</scope>
</reference>
<name>A0A183ALY9_9TREM</name>
<dbReference type="WBParaSite" id="ECPE_0000799501-mRNA-1">
    <property type="protein sequence ID" value="ECPE_0000799501-mRNA-1"/>
    <property type="gene ID" value="ECPE_0000799501"/>
</dbReference>
<keyword evidence="1" id="KW-0812">Transmembrane</keyword>
<evidence type="ECO:0000256" key="1">
    <source>
        <dbReference type="SAM" id="Phobius"/>
    </source>
</evidence>
<feature type="transmembrane region" description="Helical" evidence="1">
    <location>
        <begin position="142"/>
        <end position="164"/>
    </location>
</feature>
<dbReference type="Proteomes" id="UP000272942">
    <property type="component" value="Unassembled WGS sequence"/>
</dbReference>
<sequence length="185" mass="20503">MREKSEKAQFHKINWVFLEPSTLFPVELSSANKDEKDQFIGRNPLEELVAILIGLSLAESEIEVIHDHGDTALTRLLVSNRLLVDADLKAAQALGQDIGVELPRSEMELLEENALVGSNNGPRSALSGGDFALFLSPPQLSFALLIAAEFLILLAFLAVLIYFVRVCEKAEEARKEMRRAETSQI</sequence>
<keyword evidence="1" id="KW-1133">Transmembrane helix</keyword>
<accession>A0A183ALY9</accession>
<evidence type="ECO:0000313" key="2">
    <source>
        <dbReference type="EMBL" id="VDP82478.1"/>
    </source>
</evidence>